<gene>
    <name evidence="2" type="primary">tssA</name>
    <name evidence="2" type="ORF">NNL38_08905</name>
</gene>
<keyword evidence="3" id="KW-1185">Reference proteome</keyword>
<protein>
    <submittedName>
        <fullName evidence="2">Type VI secretion system protein TssA</fullName>
    </submittedName>
</protein>
<reference evidence="2" key="1">
    <citation type="submission" date="2022-07" db="EMBL/GenBank/DDBJ databases">
        <title>Genome sequencing of Photobacterium atrarenae GJH2-4.</title>
        <authorList>
            <person name="Park S.-J."/>
        </authorList>
    </citation>
    <scope>NUCLEOTIDE SEQUENCE</scope>
    <source>
        <strain evidence="2">GJH2-4</strain>
    </source>
</reference>
<feature type="domain" description="ImpA N-terminal" evidence="1">
    <location>
        <begin position="12"/>
        <end position="141"/>
    </location>
</feature>
<dbReference type="Proteomes" id="UP001057998">
    <property type="component" value="Chromosome 1"/>
</dbReference>
<sequence>MDNIQLDFEGVLKPISAESQTGNDPRSDTSPHSPYYLLKDVRNQARAAERLALIDNEPLLSLSDKWRQILRQVPELLANEAKDLEYAAWYIEGLTRNYGFKGLGTGFKVARLLIEEFWDDLYPEPDEDGLETRISPLIGLNGVDGEGTLLMPISCIPLTELHNDKCFSLWEYEQAVDIERLDQDKRQQKIAAGGVSLKDVNDAVLASSVEFYQALYKDIEFSIQEFDALSAVMDRACGTPVPTSQITKKLNICKDTVEYLAADKLLFMTPNDENPLSEVSDEVVDHMAGRSDLSMALNSRSDAIDNLKLIAEFFKKQSHIHRWLTVLSKSFAGVRCHYRIY</sequence>
<dbReference type="EMBL" id="CP101508">
    <property type="protein sequence ID" value="UTV26496.1"/>
    <property type="molecule type" value="Genomic_DNA"/>
</dbReference>
<organism evidence="2 3">
    <name type="scientific">Photobacterium atrarenae</name>
    <dbReference type="NCBI Taxonomy" id="865757"/>
    <lineage>
        <taxon>Bacteria</taxon>
        <taxon>Pseudomonadati</taxon>
        <taxon>Pseudomonadota</taxon>
        <taxon>Gammaproteobacteria</taxon>
        <taxon>Vibrionales</taxon>
        <taxon>Vibrionaceae</taxon>
        <taxon>Photobacterium</taxon>
    </lineage>
</organism>
<dbReference type="Pfam" id="PF06812">
    <property type="entry name" value="ImpA_N"/>
    <property type="match status" value="1"/>
</dbReference>
<evidence type="ECO:0000313" key="3">
    <source>
        <dbReference type="Proteomes" id="UP001057998"/>
    </source>
</evidence>
<dbReference type="NCBIfam" id="TIGR03363">
    <property type="entry name" value="VI_chp_8"/>
    <property type="match status" value="1"/>
</dbReference>
<dbReference type="InterPro" id="IPR010657">
    <property type="entry name" value="ImpA_N"/>
</dbReference>
<dbReference type="PANTHER" id="PTHR37951:SF1">
    <property type="entry name" value="TYPE VI SECRETION SYSTEM COMPONENT TSSA1"/>
    <property type="match status" value="1"/>
</dbReference>
<accession>A0ABY5GBD3</accession>
<name>A0ABY5GBD3_9GAMM</name>
<dbReference type="InterPro" id="IPR017740">
    <property type="entry name" value="TssA-like"/>
</dbReference>
<evidence type="ECO:0000259" key="1">
    <source>
        <dbReference type="Pfam" id="PF06812"/>
    </source>
</evidence>
<evidence type="ECO:0000313" key="2">
    <source>
        <dbReference type="EMBL" id="UTV26496.1"/>
    </source>
</evidence>
<dbReference type="PANTHER" id="PTHR37951">
    <property type="entry name" value="CYTOPLASMIC PROTEIN-RELATED"/>
    <property type="match status" value="1"/>
</dbReference>
<proteinExistence type="predicted"/>
<dbReference type="RefSeq" id="WP_255387707.1">
    <property type="nucleotide sequence ID" value="NZ_CP101508.1"/>
</dbReference>